<evidence type="ECO:0000256" key="2">
    <source>
        <dbReference type="SAM" id="Phobius"/>
    </source>
</evidence>
<dbReference type="InterPro" id="IPR023365">
    <property type="entry name" value="Sortase_dom-sf"/>
</dbReference>
<dbReference type="Gene3D" id="2.40.260.10">
    <property type="entry name" value="Sortase"/>
    <property type="match status" value="1"/>
</dbReference>
<feature type="transmembrane region" description="Helical" evidence="2">
    <location>
        <begin position="19"/>
        <end position="36"/>
    </location>
</feature>
<dbReference type="Pfam" id="PF04203">
    <property type="entry name" value="Sortase"/>
    <property type="match status" value="1"/>
</dbReference>
<keyword evidence="2" id="KW-1133">Transmembrane helix</keyword>
<name>A0A1F6AB56_9BACT</name>
<proteinExistence type="predicted"/>
<dbReference type="GO" id="GO:0016787">
    <property type="term" value="F:hydrolase activity"/>
    <property type="evidence" value="ECO:0007669"/>
    <property type="project" value="UniProtKB-KW"/>
</dbReference>
<dbReference type="STRING" id="1798384.A3D03_02400"/>
<dbReference type="SUPFAM" id="SSF63817">
    <property type="entry name" value="Sortase"/>
    <property type="match status" value="1"/>
</dbReference>
<reference evidence="3 4" key="1">
    <citation type="journal article" date="2016" name="Nat. Commun.">
        <title>Thousands of microbial genomes shed light on interconnected biogeochemical processes in an aquifer system.</title>
        <authorList>
            <person name="Anantharaman K."/>
            <person name="Brown C.T."/>
            <person name="Hug L.A."/>
            <person name="Sharon I."/>
            <person name="Castelle C.J."/>
            <person name="Probst A.J."/>
            <person name="Thomas B.C."/>
            <person name="Singh A."/>
            <person name="Wilkins M.J."/>
            <person name="Karaoz U."/>
            <person name="Brodie E.L."/>
            <person name="Williams K.H."/>
            <person name="Hubbard S.S."/>
            <person name="Banfield J.F."/>
        </authorList>
    </citation>
    <scope>NUCLEOTIDE SEQUENCE [LARGE SCALE GENOMIC DNA]</scope>
</reference>
<organism evidence="3 4">
    <name type="scientific">Candidatus Gottesmanbacteria bacterium RIFCSPHIGHO2_02_FULL_40_13</name>
    <dbReference type="NCBI Taxonomy" id="1798384"/>
    <lineage>
        <taxon>Bacteria</taxon>
        <taxon>Candidatus Gottesmaniibacteriota</taxon>
    </lineage>
</organism>
<dbReference type="NCBIfam" id="TIGR01076">
    <property type="entry name" value="sortase_fam"/>
    <property type="match status" value="1"/>
</dbReference>
<keyword evidence="2" id="KW-0472">Membrane</keyword>
<evidence type="ECO:0008006" key="5">
    <source>
        <dbReference type="Google" id="ProtNLM"/>
    </source>
</evidence>
<evidence type="ECO:0000256" key="1">
    <source>
        <dbReference type="ARBA" id="ARBA00022801"/>
    </source>
</evidence>
<evidence type="ECO:0000313" key="3">
    <source>
        <dbReference type="EMBL" id="OGG21547.1"/>
    </source>
</evidence>
<dbReference type="CDD" id="cd00004">
    <property type="entry name" value="Sortase"/>
    <property type="match status" value="1"/>
</dbReference>
<protein>
    <recommendedName>
        <fullName evidence="5">Sortase</fullName>
    </recommendedName>
</protein>
<dbReference type="AlphaFoldDB" id="A0A1F6AB56"/>
<keyword evidence="2" id="KW-0812">Transmembrane</keyword>
<dbReference type="Proteomes" id="UP000177092">
    <property type="component" value="Unassembled WGS sequence"/>
</dbReference>
<evidence type="ECO:0000313" key="4">
    <source>
        <dbReference type="Proteomes" id="UP000177092"/>
    </source>
</evidence>
<dbReference type="InterPro" id="IPR005754">
    <property type="entry name" value="Sortase"/>
</dbReference>
<keyword evidence="1" id="KW-0378">Hydrolase</keyword>
<dbReference type="EMBL" id="MFJN01000020">
    <property type="protein sequence ID" value="OGG21547.1"/>
    <property type="molecule type" value="Genomic_DNA"/>
</dbReference>
<comment type="caution">
    <text evidence="3">The sequence shown here is derived from an EMBL/GenBank/DDBJ whole genome shotgun (WGS) entry which is preliminary data.</text>
</comment>
<sequence length="211" mass="23331">MSDAIPQVKAYSQTSGLKLARFLLLISGVIFVFVGIKMSRDSRDASPQNNIIIAGEVTSFFQEPIKVDKKLLQANDKQKDKLPPVRIIIPSVNIDLSVKEAKVVNGYWEVFPDRAGFGLGSTYPGEIGNQVIFAHAGKGLFLPLKKVNIKDKIFVSTKTKLFTYFVTAIKEVFPNNTDIIGLTNEKTLTLYTCTGFSDSKRLIVIAKEVSN</sequence>
<accession>A0A1F6AB56</accession>
<gene>
    <name evidence="3" type="ORF">A3D03_02400</name>
</gene>